<dbReference type="InterPro" id="IPR001969">
    <property type="entry name" value="Aspartic_peptidase_AS"/>
</dbReference>
<dbReference type="Proteomes" id="UP000000263">
    <property type="component" value="Chromosome"/>
</dbReference>
<dbReference type="AlphaFoldDB" id="A7NK98"/>
<dbReference type="GO" id="GO:0004190">
    <property type="term" value="F:aspartic-type endopeptidase activity"/>
    <property type="evidence" value="ECO:0007669"/>
    <property type="project" value="InterPro"/>
</dbReference>
<evidence type="ECO:0000313" key="1">
    <source>
        <dbReference type="EMBL" id="ABU57918.1"/>
    </source>
</evidence>
<proteinExistence type="predicted"/>
<keyword evidence="2" id="KW-1185">Reference proteome</keyword>
<reference evidence="1 2" key="1">
    <citation type="submission" date="2007-08" db="EMBL/GenBank/DDBJ databases">
        <title>Complete sequence of Roseiflexus castenholzii DSM 13941.</title>
        <authorList>
            <consortium name="US DOE Joint Genome Institute"/>
            <person name="Copeland A."/>
            <person name="Lucas S."/>
            <person name="Lapidus A."/>
            <person name="Barry K."/>
            <person name="Glavina del Rio T."/>
            <person name="Dalin E."/>
            <person name="Tice H."/>
            <person name="Pitluck S."/>
            <person name="Thompson L.S."/>
            <person name="Brettin T."/>
            <person name="Bruce D."/>
            <person name="Detter J.C."/>
            <person name="Han C."/>
            <person name="Tapia R."/>
            <person name="Schmutz J."/>
            <person name="Larimer F."/>
            <person name="Land M."/>
            <person name="Hauser L."/>
            <person name="Kyrpides N."/>
            <person name="Mikhailova N."/>
            <person name="Bryant D.A."/>
            <person name="Hanada S."/>
            <person name="Tsukatani Y."/>
            <person name="Richardson P."/>
        </authorList>
    </citation>
    <scope>NUCLEOTIDE SEQUENCE [LARGE SCALE GENOMIC DNA]</scope>
    <source>
        <strain evidence="2">DSM 13941 / HLO8</strain>
    </source>
</reference>
<dbReference type="InterPro" id="IPR021109">
    <property type="entry name" value="Peptidase_aspartic_dom_sf"/>
</dbReference>
<organism evidence="1 2">
    <name type="scientific">Roseiflexus castenholzii (strain DSM 13941 / HLO8)</name>
    <dbReference type="NCBI Taxonomy" id="383372"/>
    <lineage>
        <taxon>Bacteria</taxon>
        <taxon>Bacillati</taxon>
        <taxon>Chloroflexota</taxon>
        <taxon>Chloroflexia</taxon>
        <taxon>Chloroflexales</taxon>
        <taxon>Roseiflexineae</taxon>
        <taxon>Roseiflexaceae</taxon>
        <taxon>Roseiflexus</taxon>
    </lineage>
</organism>
<dbReference type="GO" id="GO:0006508">
    <property type="term" value="P:proteolysis"/>
    <property type="evidence" value="ECO:0007669"/>
    <property type="project" value="InterPro"/>
</dbReference>
<evidence type="ECO:0008006" key="3">
    <source>
        <dbReference type="Google" id="ProtNLM"/>
    </source>
</evidence>
<dbReference type="Pfam" id="PF13650">
    <property type="entry name" value="Asp_protease_2"/>
    <property type="match status" value="2"/>
</dbReference>
<name>A7NK98_ROSCS</name>
<dbReference type="KEGG" id="rca:Rcas_1827"/>
<dbReference type="eggNOG" id="COG0412">
    <property type="taxonomic scope" value="Bacteria"/>
</dbReference>
<dbReference type="HOGENOM" id="CLU_978957_0_0_0"/>
<dbReference type="Gene3D" id="2.40.70.10">
    <property type="entry name" value="Acid Proteases"/>
    <property type="match status" value="2"/>
</dbReference>
<dbReference type="EMBL" id="CP000804">
    <property type="protein sequence ID" value="ABU57918.1"/>
    <property type="molecule type" value="Genomic_DNA"/>
</dbReference>
<dbReference type="STRING" id="383372.Rcas_1827"/>
<gene>
    <name evidence="1" type="ordered locus">Rcas_1827</name>
</gene>
<accession>A7NK98</accession>
<sequence length="290" mass="30530">MVEDRTQIEFPAQGATTVALCEPFGVLCCRASGPGGHPLRVLIDTGTDPSAVDARLVHRLALPTGGSGIGQGAANTVAFTEAVFPWLRLGNADAPGNQALTVRDLYAPALDLSGLPFAVDVVIGYSVLRHLTLRIDFRTRSLTLAHPDLGFPSIGSSGVVMPLSFFEHFPAIGNLVIDGVVIPQATIDTGSNAAITVGPDLAVRLGLRRNGADVRIVRGEGFGGGGDVLRRRFDQVRLGPFTLTNIDIDAPLTWGGDLGRASRANIGMPLLARFATVVIDYGREQAGFEP</sequence>
<dbReference type="SUPFAM" id="SSF50630">
    <property type="entry name" value="Acid proteases"/>
    <property type="match status" value="1"/>
</dbReference>
<dbReference type="RefSeq" id="WP_012120343.1">
    <property type="nucleotide sequence ID" value="NC_009767.1"/>
</dbReference>
<dbReference type="PROSITE" id="PS00141">
    <property type="entry name" value="ASP_PROTEASE"/>
    <property type="match status" value="1"/>
</dbReference>
<protein>
    <recommendedName>
        <fullName evidence="3">Peptidase A2 domain-containing protein</fullName>
    </recommendedName>
</protein>
<evidence type="ECO:0000313" key="2">
    <source>
        <dbReference type="Proteomes" id="UP000000263"/>
    </source>
</evidence>
<dbReference type="OrthoDB" id="7184860at2"/>